<proteinExistence type="predicted"/>
<evidence type="ECO:0000313" key="2">
    <source>
        <dbReference type="Proteomes" id="UP000887159"/>
    </source>
</evidence>
<sequence>MHALAFRKSITREAKLLALVGIERLPGEYGIDEFKMDLLNFMKDFKSIPSLTSEIPTMLSGRPCNIEQPHHEP</sequence>
<organism evidence="1 2">
    <name type="scientific">Trichonephila clavipes</name>
    <name type="common">Golden silk orbweaver</name>
    <name type="synonym">Nephila clavipes</name>
    <dbReference type="NCBI Taxonomy" id="2585209"/>
    <lineage>
        <taxon>Eukaryota</taxon>
        <taxon>Metazoa</taxon>
        <taxon>Ecdysozoa</taxon>
        <taxon>Arthropoda</taxon>
        <taxon>Chelicerata</taxon>
        <taxon>Arachnida</taxon>
        <taxon>Araneae</taxon>
        <taxon>Araneomorphae</taxon>
        <taxon>Entelegynae</taxon>
        <taxon>Araneoidea</taxon>
        <taxon>Nephilidae</taxon>
        <taxon>Trichonephila</taxon>
    </lineage>
</organism>
<keyword evidence="2" id="KW-1185">Reference proteome</keyword>
<dbReference type="EMBL" id="BMAU01021135">
    <property type="protein sequence ID" value="GFX91694.1"/>
    <property type="molecule type" value="Genomic_DNA"/>
</dbReference>
<accession>A0A8X6V3D3</accession>
<dbReference type="AlphaFoldDB" id="A0A8X6V3D3"/>
<gene>
    <name evidence="1" type="ORF">TNCV_3682801</name>
</gene>
<comment type="caution">
    <text evidence="1">The sequence shown here is derived from an EMBL/GenBank/DDBJ whole genome shotgun (WGS) entry which is preliminary data.</text>
</comment>
<dbReference type="Proteomes" id="UP000887159">
    <property type="component" value="Unassembled WGS sequence"/>
</dbReference>
<name>A0A8X6V3D3_TRICX</name>
<protein>
    <submittedName>
        <fullName evidence="1">Uncharacterized protein</fullName>
    </submittedName>
</protein>
<evidence type="ECO:0000313" key="1">
    <source>
        <dbReference type="EMBL" id="GFX91694.1"/>
    </source>
</evidence>
<reference evidence="1" key="1">
    <citation type="submission" date="2020-08" db="EMBL/GenBank/DDBJ databases">
        <title>Multicomponent nature underlies the extraordinary mechanical properties of spider dragline silk.</title>
        <authorList>
            <person name="Kono N."/>
            <person name="Nakamura H."/>
            <person name="Mori M."/>
            <person name="Yoshida Y."/>
            <person name="Ohtoshi R."/>
            <person name="Malay A.D."/>
            <person name="Moran D.A.P."/>
            <person name="Tomita M."/>
            <person name="Numata K."/>
            <person name="Arakawa K."/>
        </authorList>
    </citation>
    <scope>NUCLEOTIDE SEQUENCE</scope>
</reference>